<keyword evidence="6" id="KW-1185">Reference proteome</keyword>
<dbReference type="InterPro" id="IPR014710">
    <property type="entry name" value="RmlC-like_jellyroll"/>
</dbReference>
<keyword evidence="3" id="KW-0804">Transcription</keyword>
<dbReference type="InterPro" id="IPR009057">
    <property type="entry name" value="Homeodomain-like_sf"/>
</dbReference>
<dbReference type="SMART" id="SM00342">
    <property type="entry name" value="HTH_ARAC"/>
    <property type="match status" value="1"/>
</dbReference>
<dbReference type="RefSeq" id="WP_161975840.1">
    <property type="nucleotide sequence ID" value="NZ_BIFR01000002.1"/>
</dbReference>
<dbReference type="PRINTS" id="PR00032">
    <property type="entry name" value="HTHARAC"/>
</dbReference>
<evidence type="ECO:0000256" key="1">
    <source>
        <dbReference type="ARBA" id="ARBA00023015"/>
    </source>
</evidence>
<dbReference type="Gene3D" id="1.10.10.60">
    <property type="entry name" value="Homeodomain-like"/>
    <property type="match status" value="2"/>
</dbReference>
<evidence type="ECO:0000256" key="2">
    <source>
        <dbReference type="ARBA" id="ARBA00023125"/>
    </source>
</evidence>
<dbReference type="PROSITE" id="PS01124">
    <property type="entry name" value="HTH_ARAC_FAMILY_2"/>
    <property type="match status" value="1"/>
</dbReference>
<gene>
    <name evidence="5" type="primary">melR_2</name>
    <name evidence="5" type="ORF">KTT_57530</name>
</gene>
<dbReference type="SUPFAM" id="SSF51182">
    <property type="entry name" value="RmlC-like cupins"/>
    <property type="match status" value="1"/>
</dbReference>
<evidence type="ECO:0000313" key="6">
    <source>
        <dbReference type="Proteomes" id="UP000287352"/>
    </source>
</evidence>
<accession>A0A402A9N8</accession>
<dbReference type="Gene3D" id="2.60.120.10">
    <property type="entry name" value="Jelly Rolls"/>
    <property type="match status" value="1"/>
</dbReference>
<evidence type="ECO:0000313" key="5">
    <source>
        <dbReference type="EMBL" id="GCE15894.1"/>
    </source>
</evidence>
<dbReference type="EMBL" id="BIFR01000002">
    <property type="protein sequence ID" value="GCE15894.1"/>
    <property type="molecule type" value="Genomic_DNA"/>
</dbReference>
<evidence type="ECO:0000259" key="4">
    <source>
        <dbReference type="PROSITE" id="PS01124"/>
    </source>
</evidence>
<organism evidence="5 6">
    <name type="scientific">Tengunoibacter tsumagoiensis</name>
    <dbReference type="NCBI Taxonomy" id="2014871"/>
    <lineage>
        <taxon>Bacteria</taxon>
        <taxon>Bacillati</taxon>
        <taxon>Chloroflexota</taxon>
        <taxon>Ktedonobacteria</taxon>
        <taxon>Ktedonobacterales</taxon>
        <taxon>Dictyobacteraceae</taxon>
        <taxon>Tengunoibacter</taxon>
    </lineage>
</organism>
<dbReference type="GO" id="GO:0003700">
    <property type="term" value="F:DNA-binding transcription factor activity"/>
    <property type="evidence" value="ECO:0007669"/>
    <property type="project" value="InterPro"/>
</dbReference>
<comment type="caution">
    <text evidence="5">The sequence shown here is derived from an EMBL/GenBank/DDBJ whole genome shotgun (WGS) entry which is preliminary data.</text>
</comment>
<dbReference type="InterPro" id="IPR020449">
    <property type="entry name" value="Tscrpt_reg_AraC-type_HTH"/>
</dbReference>
<keyword evidence="2" id="KW-0238">DNA-binding</keyword>
<dbReference type="InterPro" id="IPR011051">
    <property type="entry name" value="RmlC_Cupin_sf"/>
</dbReference>
<protein>
    <submittedName>
        <fullName evidence="5">AraC family transcriptional regulator</fullName>
    </submittedName>
</protein>
<proteinExistence type="predicted"/>
<feature type="domain" description="HTH araC/xylS-type" evidence="4">
    <location>
        <begin position="180"/>
        <end position="278"/>
    </location>
</feature>
<dbReference type="SUPFAM" id="SSF46689">
    <property type="entry name" value="Homeodomain-like"/>
    <property type="match status" value="1"/>
</dbReference>
<dbReference type="AlphaFoldDB" id="A0A402A9N8"/>
<name>A0A402A9N8_9CHLR</name>
<dbReference type="InterPro" id="IPR018060">
    <property type="entry name" value="HTH_AraC"/>
</dbReference>
<dbReference type="GO" id="GO:0043565">
    <property type="term" value="F:sequence-specific DNA binding"/>
    <property type="evidence" value="ECO:0007669"/>
    <property type="project" value="InterPro"/>
</dbReference>
<reference evidence="6" key="1">
    <citation type="submission" date="2018-12" db="EMBL/GenBank/DDBJ databases">
        <title>Tengunoibacter tsumagoiensis gen. nov., sp. nov., Dictyobacter kobayashii sp. nov., D. alpinus sp. nov., and D. joshuensis sp. nov. and description of Dictyobacteraceae fam. nov. within the order Ktedonobacterales isolated from Tengu-no-mugimeshi.</title>
        <authorList>
            <person name="Wang C.M."/>
            <person name="Zheng Y."/>
            <person name="Sakai Y."/>
            <person name="Toyoda A."/>
            <person name="Minakuchi Y."/>
            <person name="Abe K."/>
            <person name="Yokota A."/>
            <person name="Yabe S."/>
        </authorList>
    </citation>
    <scope>NUCLEOTIDE SEQUENCE [LARGE SCALE GENOMIC DNA]</scope>
    <source>
        <strain evidence="6">Uno3</strain>
    </source>
</reference>
<dbReference type="InterPro" id="IPR003313">
    <property type="entry name" value="AraC-bd"/>
</dbReference>
<dbReference type="PANTHER" id="PTHR43280">
    <property type="entry name" value="ARAC-FAMILY TRANSCRIPTIONAL REGULATOR"/>
    <property type="match status" value="1"/>
</dbReference>
<dbReference type="Pfam" id="PF12833">
    <property type="entry name" value="HTH_18"/>
    <property type="match status" value="1"/>
</dbReference>
<keyword evidence="1" id="KW-0805">Transcription regulation</keyword>
<dbReference type="Proteomes" id="UP000287352">
    <property type="component" value="Unassembled WGS sequence"/>
</dbReference>
<evidence type="ECO:0000256" key="3">
    <source>
        <dbReference type="ARBA" id="ARBA00023163"/>
    </source>
</evidence>
<sequence length="286" mass="32693">MFSLNDEFVENQIMGLAGEWRPATIMPRPHRHNEIELNVVETGSITYLFGGSRISIRPNHLAIFWGATPHQVVHIEPDSHFHWITIPFSLFMQCHLPDTLLQQIIGGKFLQYVLEELCQEICIRLHQWHHDMKAQTPEHNKIILLELEASLRRILLSVPHPSSEQDQHHGTASTTLNKVEEIAAFIAESYTQPLKVEQIASHVHLHPNYAMSLFRKHVGISITEYINQYRVAHAQRLLLTSDANVSEIALSAGFGSVSRFYSVFKEAYGQDPTDFRKGFSLSTNKK</sequence>
<dbReference type="PANTHER" id="PTHR43280:SF27">
    <property type="entry name" value="TRANSCRIPTIONAL REGULATOR MTLR"/>
    <property type="match status" value="1"/>
</dbReference>
<dbReference type="Pfam" id="PF02311">
    <property type="entry name" value="AraC_binding"/>
    <property type="match status" value="1"/>
</dbReference>